<evidence type="ECO:0000256" key="2">
    <source>
        <dbReference type="ARBA" id="ARBA00022516"/>
    </source>
</evidence>
<comment type="catalytic activity">
    <reaction evidence="7">
        <text>a lipid X + a UDP-2-N,3-O-bis[(3R)-3-hydroxyacyl]-alpha-D-glucosamine = a lipid A disaccharide + UDP + H(+)</text>
        <dbReference type="Rhea" id="RHEA:67828"/>
        <dbReference type="ChEBI" id="CHEBI:15378"/>
        <dbReference type="ChEBI" id="CHEBI:58223"/>
        <dbReference type="ChEBI" id="CHEBI:137748"/>
        <dbReference type="ChEBI" id="CHEBI:176338"/>
        <dbReference type="ChEBI" id="CHEBI:176343"/>
        <dbReference type="EC" id="2.4.1.182"/>
    </reaction>
</comment>
<organism evidence="8">
    <name type="scientific">Cucumis melo</name>
    <name type="common">Muskmelon</name>
    <dbReference type="NCBI Taxonomy" id="3656"/>
    <lineage>
        <taxon>Eukaryota</taxon>
        <taxon>Viridiplantae</taxon>
        <taxon>Streptophyta</taxon>
        <taxon>Embryophyta</taxon>
        <taxon>Tracheophyta</taxon>
        <taxon>Spermatophyta</taxon>
        <taxon>Magnoliopsida</taxon>
        <taxon>eudicotyledons</taxon>
        <taxon>Gunneridae</taxon>
        <taxon>Pentapetalae</taxon>
        <taxon>rosids</taxon>
        <taxon>fabids</taxon>
        <taxon>Cucurbitales</taxon>
        <taxon>Cucurbitaceae</taxon>
        <taxon>Benincaseae</taxon>
        <taxon>Cucumis</taxon>
    </lineage>
</organism>
<dbReference type="AlphaFoldDB" id="A0A9I9DK33"/>
<keyword evidence="4" id="KW-0328">Glycosyltransferase</keyword>
<keyword evidence="2" id="KW-0444">Lipid biosynthesis</keyword>
<evidence type="ECO:0000256" key="7">
    <source>
        <dbReference type="ARBA" id="ARBA00048975"/>
    </source>
</evidence>
<evidence type="ECO:0000256" key="5">
    <source>
        <dbReference type="ARBA" id="ARBA00022679"/>
    </source>
</evidence>
<keyword evidence="5" id="KW-0808">Transferase</keyword>
<dbReference type="GO" id="GO:0009245">
    <property type="term" value="P:lipid A biosynthetic process"/>
    <property type="evidence" value="ECO:0007669"/>
    <property type="project" value="UniProtKB-KW"/>
</dbReference>
<accession>A0A9I9DK33</accession>
<dbReference type="Pfam" id="PF02684">
    <property type="entry name" value="LpxB"/>
    <property type="match status" value="2"/>
</dbReference>
<evidence type="ECO:0000256" key="1">
    <source>
        <dbReference type="ARBA" id="ARBA00012687"/>
    </source>
</evidence>
<dbReference type="GO" id="GO:0008915">
    <property type="term" value="F:lipid-A-disaccharide synthase activity"/>
    <property type="evidence" value="ECO:0007669"/>
    <property type="project" value="UniProtKB-EC"/>
</dbReference>
<dbReference type="PANTHER" id="PTHR30372:SF4">
    <property type="entry name" value="LIPID-A-DISACCHARIDE SYNTHASE, MITOCHONDRIAL-RELATED"/>
    <property type="match status" value="1"/>
</dbReference>
<evidence type="ECO:0000313" key="8">
    <source>
        <dbReference type="EnsemblPlants" id="MELO3C019719.2.1"/>
    </source>
</evidence>
<reference evidence="8" key="1">
    <citation type="submission" date="2023-03" db="UniProtKB">
        <authorList>
            <consortium name="EnsemblPlants"/>
        </authorList>
    </citation>
    <scope>IDENTIFICATION</scope>
</reference>
<keyword evidence="3" id="KW-0441">Lipid A biosynthesis</keyword>
<keyword evidence="6" id="KW-0443">Lipid metabolism</keyword>
<dbReference type="Gramene" id="MELO3C019719.2.1">
    <property type="protein sequence ID" value="MELO3C019719.2.1"/>
    <property type="gene ID" value="MELO3C019719.2"/>
</dbReference>
<evidence type="ECO:0000256" key="4">
    <source>
        <dbReference type="ARBA" id="ARBA00022676"/>
    </source>
</evidence>
<evidence type="ECO:0000256" key="3">
    <source>
        <dbReference type="ARBA" id="ARBA00022556"/>
    </source>
</evidence>
<evidence type="ECO:0000256" key="6">
    <source>
        <dbReference type="ARBA" id="ARBA00023098"/>
    </source>
</evidence>
<dbReference type="SUPFAM" id="SSF53756">
    <property type="entry name" value="UDP-Glycosyltransferase/glycogen phosphorylase"/>
    <property type="match status" value="1"/>
</dbReference>
<dbReference type="InterPro" id="IPR003835">
    <property type="entry name" value="Glyco_trans_19"/>
</dbReference>
<protein>
    <recommendedName>
        <fullName evidence="1">lipid-A-disaccharide synthase</fullName>
        <ecNumber evidence="1">2.4.1.182</ecNumber>
    </recommendedName>
</protein>
<dbReference type="EnsemblPlants" id="MELO3C019719.2.1">
    <property type="protein sequence ID" value="MELO3C019719.2.1"/>
    <property type="gene ID" value="MELO3C019719.2"/>
</dbReference>
<name>A0A9I9DK33_CUCME</name>
<dbReference type="GO" id="GO:0016020">
    <property type="term" value="C:membrane"/>
    <property type="evidence" value="ECO:0007669"/>
    <property type="project" value="GOC"/>
</dbReference>
<sequence length="520" mass="58611">MSWMNWKCCLQRQRVMQSLLNNTKRYLSNYRVAANAFEMSAKHGELRVFIVAGEVSGDTIASRLMASLRTLSPVPVNFSGVGGPMMSKQGLKSLFLMEDIAVMGIWELFSHLKSIRVSNSKHNDWRRKEFSAWSYGTIRQETNLPSKNEEYKNWFYTNVISSMSRDLWIGRLMWRLWQCQEKLKRTVEAAIVFEPHVIVTVDSKGFSFRLLKQIRAPSFWAWKGGEERLKGLVEFVDHILCILPNEEEVCKSNRLAATFVGHPILEDALDLNVGKDASLELKIQGSCKEFLIKNNISDDATIISLLPGSRLQEVSRMIPIYISTMELLKESFPELITIIHVAPNQHVQDYINGVLHKWPVPAILVAGGSPQAKYGAFSASKVALCTSGTVVTELQLARLPCVVAYRAHFLTEWFIRRKAKVSYISLPNILLNSPVIPEALFQDCTPAKLHSMLKEIISNNGLRNKQVVAAEEVLKLLSSSKDNMKFLAKEGLKCTSSICTPSVIAASAILFYKKIPESIL</sequence>
<proteinExistence type="predicted"/>
<dbReference type="PANTHER" id="PTHR30372">
    <property type="entry name" value="LIPID-A-DISACCHARIDE SYNTHASE"/>
    <property type="match status" value="1"/>
</dbReference>
<dbReference type="GO" id="GO:0005543">
    <property type="term" value="F:phospholipid binding"/>
    <property type="evidence" value="ECO:0007669"/>
    <property type="project" value="TreeGrafter"/>
</dbReference>
<dbReference type="EC" id="2.4.1.182" evidence="1"/>